<protein>
    <submittedName>
        <fullName evidence="1">Uncharacterized protein</fullName>
    </submittedName>
</protein>
<dbReference type="EMBL" id="JADKNH010000004">
    <property type="protein sequence ID" value="MBF4693145.1"/>
    <property type="molecule type" value="Genomic_DNA"/>
</dbReference>
<reference evidence="1 2" key="1">
    <citation type="submission" date="2020-11" db="EMBL/GenBank/DDBJ databases">
        <title>Fusibacter basophilias sp. nov.</title>
        <authorList>
            <person name="Qiu D."/>
        </authorList>
    </citation>
    <scope>NUCLEOTIDE SEQUENCE [LARGE SCALE GENOMIC DNA]</scope>
    <source>
        <strain evidence="1 2">Q10-2</strain>
    </source>
</reference>
<keyword evidence="2" id="KW-1185">Reference proteome</keyword>
<comment type="caution">
    <text evidence="1">The sequence shown here is derived from an EMBL/GenBank/DDBJ whole genome shotgun (WGS) entry which is preliminary data.</text>
</comment>
<accession>A0ABR9ZRR2</accession>
<dbReference type="Proteomes" id="UP000614200">
    <property type="component" value="Unassembled WGS sequence"/>
</dbReference>
<gene>
    <name evidence="1" type="ORF">ISU02_08435</name>
</gene>
<evidence type="ECO:0000313" key="2">
    <source>
        <dbReference type="Proteomes" id="UP000614200"/>
    </source>
</evidence>
<proteinExistence type="predicted"/>
<evidence type="ECO:0000313" key="1">
    <source>
        <dbReference type="EMBL" id="MBF4693145.1"/>
    </source>
</evidence>
<name>A0ABR9ZRR2_9FIRM</name>
<sequence length="96" mass="11243">MRAGWKDFDYEGQQFEDFFTNIMIKGNSNFSPVKSYGNIGDRQKDGFDKYKGISTPIHQKILELRKQFSNVEFAIFPSNKLEDKFLILIRKLNSVL</sequence>
<organism evidence="1 2">
    <name type="scientific">Fusibacter ferrireducens</name>
    <dbReference type="NCBI Taxonomy" id="2785058"/>
    <lineage>
        <taxon>Bacteria</taxon>
        <taxon>Bacillati</taxon>
        <taxon>Bacillota</taxon>
        <taxon>Clostridia</taxon>
        <taxon>Eubacteriales</taxon>
        <taxon>Eubacteriales Family XII. Incertae Sedis</taxon>
        <taxon>Fusibacter</taxon>
    </lineage>
</organism>